<reference evidence="5 6" key="1">
    <citation type="journal article" date="2013" name="Genome Announc.">
        <title>Draft Genome Sequence of Exiguobacterium pavilionensis Strain RW-2, with Wide Thermal, Salinity, and pH Tolerance, Isolated from Modern Freshwater Microbialites.</title>
        <authorList>
            <person name="White R.A.III."/>
            <person name="Grassa C.J."/>
            <person name="Suttle C.A."/>
        </authorList>
    </citation>
    <scope>NUCLEOTIDE SEQUENCE [LARGE SCALE GENOMIC DNA]</scope>
    <source>
        <strain evidence="5 6">RW-2</strain>
    </source>
</reference>
<dbReference type="Gene3D" id="1.10.3290.10">
    <property type="entry name" value="Fido-like domain"/>
    <property type="match status" value="1"/>
</dbReference>
<evidence type="ECO:0000256" key="1">
    <source>
        <dbReference type="PIRSR" id="PIRSR640198-1"/>
    </source>
</evidence>
<evidence type="ECO:0000313" key="6">
    <source>
        <dbReference type="Proteomes" id="UP000016464"/>
    </source>
</evidence>
<dbReference type="EMBL" id="ATCL01000014">
    <property type="protein sequence ID" value="ERG67805.1"/>
    <property type="molecule type" value="Genomic_DNA"/>
</dbReference>
<dbReference type="Pfam" id="PF02661">
    <property type="entry name" value="Fic"/>
    <property type="match status" value="1"/>
</dbReference>
<dbReference type="PATRIC" id="fig|1345023.5.peg.1206"/>
<proteinExistence type="predicted"/>
<dbReference type="PROSITE" id="PS51459">
    <property type="entry name" value="FIDO"/>
    <property type="match status" value="1"/>
</dbReference>
<keyword evidence="6" id="KW-1185">Reference proteome</keyword>
<dbReference type="STRING" id="1385984.GCA_000702565_00623"/>
<feature type="active site" evidence="1">
    <location>
        <position position="170"/>
    </location>
</feature>
<organism evidence="5 6">
    <name type="scientific">Exiguobacterium chiriqhucha RW-2</name>
    <dbReference type="NCBI Taxonomy" id="1345023"/>
    <lineage>
        <taxon>Bacteria</taxon>
        <taxon>Bacillati</taxon>
        <taxon>Bacillota</taxon>
        <taxon>Bacilli</taxon>
        <taxon>Bacillales</taxon>
        <taxon>Bacillales Family XII. Incertae Sedis</taxon>
        <taxon>Exiguobacterium</taxon>
    </lineage>
</organism>
<dbReference type="eggNOG" id="COG3177">
    <property type="taxonomic scope" value="Bacteria"/>
</dbReference>
<protein>
    <submittedName>
        <fullName evidence="5">Cell division protein Fic</fullName>
    </submittedName>
</protein>
<sequence>MFEQLKMKKEQLDQNRPLPTYTLQSLRAKLFLEWTYNSNAIEGNTLTINETKVVLEGITVGGKTMREHLEVINHQDAISYVEEIVRREEPLTEWQIKNLHRLVLKGIDDSYAGVYRDQQVFIAGAVHTPPPPYLIQDQMGQLMRWYETETDTMHPVERGSLLHAKFVGIHPFIDGNGRTSRLLLNLELMKSGYPPIVIKVENRLSYYNALDRAHTTGMYDDFIALVATEVETSLDLYLSAIAPHPSKNSPS</sequence>
<name>U1N5K4_9BACL</name>
<feature type="binding site" evidence="2">
    <location>
        <begin position="174"/>
        <end position="181"/>
    </location>
    <ligand>
        <name>ATP</name>
        <dbReference type="ChEBI" id="CHEBI:30616"/>
    </ligand>
</feature>
<keyword evidence="5" id="KW-0132">Cell division</keyword>
<evidence type="ECO:0000256" key="3">
    <source>
        <dbReference type="PIRSR" id="PIRSR640198-3"/>
    </source>
</evidence>
<feature type="domain" description="Fido" evidence="4">
    <location>
        <begin position="91"/>
        <end position="228"/>
    </location>
</feature>
<keyword evidence="2" id="KW-0547">Nucleotide-binding</keyword>
<dbReference type="Proteomes" id="UP000016464">
    <property type="component" value="Unassembled WGS sequence"/>
</dbReference>
<dbReference type="SUPFAM" id="SSF140931">
    <property type="entry name" value="Fic-like"/>
    <property type="match status" value="1"/>
</dbReference>
<feature type="binding site" evidence="2">
    <location>
        <begin position="206"/>
        <end position="207"/>
    </location>
    <ligand>
        <name>ATP</name>
        <dbReference type="ChEBI" id="CHEBI:30616"/>
    </ligand>
</feature>
<dbReference type="InterPro" id="IPR040198">
    <property type="entry name" value="Fido_containing"/>
</dbReference>
<evidence type="ECO:0000259" key="4">
    <source>
        <dbReference type="PROSITE" id="PS51459"/>
    </source>
</evidence>
<dbReference type="OrthoDB" id="9813719at2"/>
<evidence type="ECO:0000256" key="2">
    <source>
        <dbReference type="PIRSR" id="PIRSR640198-2"/>
    </source>
</evidence>
<dbReference type="AlphaFoldDB" id="U1N5K4"/>
<dbReference type="PANTHER" id="PTHR13504:SF38">
    <property type="entry name" value="FIDO DOMAIN-CONTAINING PROTEIN"/>
    <property type="match status" value="1"/>
</dbReference>
<keyword evidence="2" id="KW-0067">ATP-binding</keyword>
<comment type="caution">
    <text evidence="5">The sequence shown here is derived from an EMBL/GenBank/DDBJ whole genome shotgun (WGS) entry which is preliminary data.</text>
</comment>
<dbReference type="PANTHER" id="PTHR13504">
    <property type="entry name" value="FIDO DOMAIN-CONTAINING PROTEIN DDB_G0283145"/>
    <property type="match status" value="1"/>
</dbReference>
<feature type="site" description="Important for autoinhibition of adenylyltransferase activity" evidence="3">
    <location>
        <position position="42"/>
    </location>
</feature>
<keyword evidence="5" id="KW-0131">Cell cycle</keyword>
<dbReference type="InterPro" id="IPR003812">
    <property type="entry name" value="Fido"/>
</dbReference>
<dbReference type="InterPro" id="IPR036597">
    <property type="entry name" value="Fido-like_dom_sf"/>
</dbReference>
<gene>
    <name evidence="5" type="ORF">M467_10985</name>
</gene>
<dbReference type="RefSeq" id="WP_021066371.1">
    <property type="nucleotide sequence ID" value="NZ_ATCL01000014.1"/>
</dbReference>
<accession>U1N5K4</accession>
<evidence type="ECO:0000313" key="5">
    <source>
        <dbReference type="EMBL" id="ERG67805.1"/>
    </source>
</evidence>
<dbReference type="GO" id="GO:0005524">
    <property type="term" value="F:ATP binding"/>
    <property type="evidence" value="ECO:0007669"/>
    <property type="project" value="UniProtKB-KW"/>
</dbReference>
<dbReference type="GO" id="GO:0051301">
    <property type="term" value="P:cell division"/>
    <property type="evidence" value="ECO:0007669"/>
    <property type="project" value="UniProtKB-KW"/>
</dbReference>